<dbReference type="SMART" id="SM00448">
    <property type="entry name" value="REC"/>
    <property type="match status" value="1"/>
</dbReference>
<dbReference type="InterPro" id="IPR050595">
    <property type="entry name" value="Bact_response_regulator"/>
</dbReference>
<dbReference type="RefSeq" id="WP_277859805.1">
    <property type="nucleotide sequence ID" value="NZ_JARRAG010000001.1"/>
</dbReference>
<dbReference type="PANTHER" id="PTHR44591:SF18">
    <property type="entry name" value="REGULATORY PROTEIN"/>
    <property type="match status" value="1"/>
</dbReference>
<accession>A0ABT6F7N9</accession>
<evidence type="ECO:0000256" key="1">
    <source>
        <dbReference type="ARBA" id="ARBA00022553"/>
    </source>
</evidence>
<protein>
    <submittedName>
        <fullName evidence="4">Response regulator</fullName>
    </submittedName>
</protein>
<dbReference type="InterPro" id="IPR011006">
    <property type="entry name" value="CheY-like_superfamily"/>
</dbReference>
<sequence length="252" mass="28248">MPTALIVEDEPEANKLLGMLIKLRGYRSASAFNGREAQEQLGRHQPDVLFLDLMLPDLSGYDVCRAVKAAKATCLIPLIIVSARIAQRNRIDSYLAGADEFVAKPYTPDQIFEALKYAEALREQADRERIEGTARLADPDDEASVREVARLRSLILGRTPLDQEEAGRVNALIAQAEDRIVAWSDAHPGGAPGTLHYELSADRLVLTFREPIAWFEELQRTPDDPLFAGLERFQEVSLDRREGRLTLIKQWA</sequence>
<proteinExistence type="predicted"/>
<keyword evidence="5" id="KW-1185">Reference proteome</keyword>
<organism evidence="4 5">
    <name type="scientific">Paludisphaera mucosa</name>
    <dbReference type="NCBI Taxonomy" id="3030827"/>
    <lineage>
        <taxon>Bacteria</taxon>
        <taxon>Pseudomonadati</taxon>
        <taxon>Planctomycetota</taxon>
        <taxon>Planctomycetia</taxon>
        <taxon>Isosphaerales</taxon>
        <taxon>Isosphaeraceae</taxon>
        <taxon>Paludisphaera</taxon>
    </lineage>
</organism>
<evidence type="ECO:0000313" key="5">
    <source>
        <dbReference type="Proteomes" id="UP001216907"/>
    </source>
</evidence>
<reference evidence="4 5" key="1">
    <citation type="submission" date="2023-03" db="EMBL/GenBank/DDBJ databases">
        <title>Paludisphaera mucosa sp. nov. a novel planctomycete from northern fen.</title>
        <authorList>
            <person name="Ivanova A."/>
        </authorList>
    </citation>
    <scope>NUCLEOTIDE SEQUENCE [LARGE SCALE GENOMIC DNA]</scope>
    <source>
        <strain evidence="4 5">Pla2</strain>
    </source>
</reference>
<dbReference type="EMBL" id="JARRAG010000001">
    <property type="protein sequence ID" value="MDG3003454.1"/>
    <property type="molecule type" value="Genomic_DNA"/>
</dbReference>
<evidence type="ECO:0000313" key="4">
    <source>
        <dbReference type="EMBL" id="MDG3003454.1"/>
    </source>
</evidence>
<dbReference type="InterPro" id="IPR001789">
    <property type="entry name" value="Sig_transdc_resp-reg_receiver"/>
</dbReference>
<comment type="caution">
    <text evidence="4">The sequence shown here is derived from an EMBL/GenBank/DDBJ whole genome shotgun (WGS) entry which is preliminary data.</text>
</comment>
<dbReference type="SUPFAM" id="SSF52172">
    <property type="entry name" value="CheY-like"/>
    <property type="match status" value="1"/>
</dbReference>
<dbReference type="Pfam" id="PF00072">
    <property type="entry name" value="Response_reg"/>
    <property type="match status" value="1"/>
</dbReference>
<keyword evidence="1 2" id="KW-0597">Phosphoprotein</keyword>
<dbReference type="Gene3D" id="3.40.50.2300">
    <property type="match status" value="1"/>
</dbReference>
<dbReference type="PROSITE" id="PS50110">
    <property type="entry name" value="RESPONSE_REGULATORY"/>
    <property type="match status" value="1"/>
</dbReference>
<evidence type="ECO:0000259" key="3">
    <source>
        <dbReference type="PROSITE" id="PS50110"/>
    </source>
</evidence>
<gene>
    <name evidence="4" type="ORF">PZE19_06730</name>
</gene>
<evidence type="ECO:0000256" key="2">
    <source>
        <dbReference type="PROSITE-ProRule" id="PRU00169"/>
    </source>
</evidence>
<feature type="modified residue" description="4-aspartylphosphate" evidence="2">
    <location>
        <position position="52"/>
    </location>
</feature>
<feature type="domain" description="Response regulatory" evidence="3">
    <location>
        <begin position="3"/>
        <end position="119"/>
    </location>
</feature>
<dbReference type="PANTHER" id="PTHR44591">
    <property type="entry name" value="STRESS RESPONSE REGULATOR PROTEIN 1"/>
    <property type="match status" value="1"/>
</dbReference>
<name>A0ABT6F7N9_9BACT</name>
<dbReference type="Proteomes" id="UP001216907">
    <property type="component" value="Unassembled WGS sequence"/>
</dbReference>